<dbReference type="GO" id="GO:0003729">
    <property type="term" value="F:mRNA binding"/>
    <property type="evidence" value="ECO:0007669"/>
    <property type="project" value="InterPro"/>
</dbReference>
<keyword evidence="4" id="KW-0507">mRNA processing</keyword>
<evidence type="ECO:0000256" key="11">
    <source>
        <dbReference type="ARBA" id="ARBA00063471"/>
    </source>
</evidence>
<evidence type="ECO:0000313" key="16">
    <source>
        <dbReference type="Proteomes" id="UP000712600"/>
    </source>
</evidence>
<dbReference type="Pfam" id="PF13359">
    <property type="entry name" value="DDE_Tnp_4"/>
    <property type="match status" value="1"/>
</dbReference>
<evidence type="ECO:0000256" key="12">
    <source>
        <dbReference type="PROSITE-ProRule" id="PRU00176"/>
    </source>
</evidence>
<dbReference type="SMART" id="SM00360">
    <property type="entry name" value="RRM"/>
    <property type="match status" value="3"/>
</dbReference>
<dbReference type="InterPro" id="IPR000504">
    <property type="entry name" value="RRM_dom"/>
</dbReference>
<sequence>MQTTNGSDSTSATPPANQTTPPPPQQWQQHQQWMMQYPGAAAMMMMQHQQQHMMMYPHQYLPYNHGGHYHHHPPHLQYAPYRQQHHNHHQKTHERGGSGEDVKTLWVGDLLHWMDETYLHTCFSHTGEVSSVKVIRNKQTLQSEGYGFVEFLTRAAAEEVLQSFSGSIMPNSEQAFRLNWASFSTGEKRAVENGPELSIFVGDLSPDVTDSMLQELFAERYPSVKSAKVVIDSNTGRSKGYGFVRFGDESERSRALTEMNGALCSNRQMRVGVATPKRAVANQQQHSSQAVIVAGGHGANGFTAHGSQSDGDSNNSTIFVGGLDPDVTEEDLREPFIQFGEVVSVKIPLGKGCGFVQLSNRKSADDAIQSLNGTVIGKNTVRLSWGRTPNKQWRGDNGGYSRGQAQSLTLDTTPFWLQVVADHKKIFWGVCVKAPGEEADTSHFRDGLLYKRLTSGDNVLEKVTNVRGHHVRPYNVGNWCYPFLSFLMTPLSPNGSGSPPDNLFDGMLMKGRSVVGEAIGLLKARWKILQSLNVGVNHAPQTIVACCVLHNLCQIARKPEPVIWKDPDEVGSPARVLESERQFY</sequence>
<evidence type="ECO:0000256" key="10">
    <source>
        <dbReference type="ARBA" id="ARBA00061069"/>
    </source>
</evidence>
<dbReference type="PANTHER" id="PTHR47640">
    <property type="entry name" value="TRNA SELENOCYSTEINE 1-ASSOCIATED PROTEIN 1-RELATED-RELATED"/>
    <property type="match status" value="1"/>
</dbReference>
<dbReference type="GO" id="GO:0005634">
    <property type="term" value="C:nucleus"/>
    <property type="evidence" value="ECO:0007669"/>
    <property type="project" value="UniProtKB-SubCell"/>
</dbReference>
<dbReference type="FunFam" id="3.30.70.330:FF:000405">
    <property type="entry name" value="polyadenylate-binding protein RBP45"/>
    <property type="match status" value="1"/>
</dbReference>
<dbReference type="CDD" id="cd12345">
    <property type="entry name" value="RRM2_SECp43_like"/>
    <property type="match status" value="1"/>
</dbReference>
<evidence type="ECO:0000256" key="8">
    <source>
        <dbReference type="ARBA" id="ARBA00023242"/>
    </source>
</evidence>
<protein>
    <recommendedName>
        <fullName evidence="14">RRM domain-containing protein</fullName>
    </recommendedName>
</protein>
<evidence type="ECO:0000256" key="5">
    <source>
        <dbReference type="ARBA" id="ARBA00022723"/>
    </source>
</evidence>
<evidence type="ECO:0000256" key="4">
    <source>
        <dbReference type="ARBA" id="ARBA00022664"/>
    </source>
</evidence>
<evidence type="ECO:0000256" key="1">
    <source>
        <dbReference type="ARBA" id="ARBA00001968"/>
    </source>
</evidence>
<feature type="domain" description="RRM" evidence="14">
    <location>
        <begin position="197"/>
        <end position="276"/>
    </location>
</feature>
<evidence type="ECO:0000256" key="13">
    <source>
        <dbReference type="SAM" id="MobiDB-lite"/>
    </source>
</evidence>
<accession>A0A8S9RY11</accession>
<keyword evidence="6" id="KW-0677">Repeat</keyword>
<evidence type="ECO:0000259" key="14">
    <source>
        <dbReference type="PROSITE" id="PS50102"/>
    </source>
</evidence>
<evidence type="ECO:0000313" key="15">
    <source>
        <dbReference type="EMBL" id="KAF3585687.1"/>
    </source>
</evidence>
<dbReference type="CDD" id="cd12344">
    <property type="entry name" value="RRM1_SECp43_like"/>
    <property type="match status" value="1"/>
</dbReference>
<dbReference type="SUPFAM" id="SSF54928">
    <property type="entry name" value="RNA-binding domain, RBD"/>
    <property type="match status" value="3"/>
</dbReference>
<proteinExistence type="inferred from homology"/>
<comment type="caution">
    <text evidence="15">The sequence shown here is derived from an EMBL/GenBank/DDBJ whole genome shotgun (WGS) entry which is preliminary data.</text>
</comment>
<evidence type="ECO:0000256" key="9">
    <source>
        <dbReference type="ARBA" id="ARBA00057395"/>
    </source>
</evidence>
<organism evidence="15 16">
    <name type="scientific">Brassica cretica</name>
    <name type="common">Mustard</name>
    <dbReference type="NCBI Taxonomy" id="69181"/>
    <lineage>
        <taxon>Eukaryota</taxon>
        <taxon>Viridiplantae</taxon>
        <taxon>Streptophyta</taxon>
        <taxon>Embryophyta</taxon>
        <taxon>Tracheophyta</taxon>
        <taxon>Spermatophyta</taxon>
        <taxon>Magnoliopsida</taxon>
        <taxon>eudicotyledons</taxon>
        <taxon>Gunneridae</taxon>
        <taxon>Pentapetalae</taxon>
        <taxon>rosids</taxon>
        <taxon>malvids</taxon>
        <taxon>Brassicales</taxon>
        <taxon>Brassicaceae</taxon>
        <taxon>Brassiceae</taxon>
        <taxon>Brassica</taxon>
    </lineage>
</organism>
<comment type="subcellular location">
    <subcellularLocation>
        <location evidence="3">Cytoplasmic granule</location>
    </subcellularLocation>
    <subcellularLocation>
        <location evidence="2">Nucleus</location>
    </subcellularLocation>
</comment>
<feature type="compositionally biased region" description="Polar residues" evidence="13">
    <location>
        <begin position="1"/>
        <end position="13"/>
    </location>
</feature>
<dbReference type="FunFam" id="3.30.70.330:FF:000144">
    <property type="entry name" value="Polyadenylate-binding protein RBP47B"/>
    <property type="match status" value="1"/>
</dbReference>
<dbReference type="GO" id="GO:0006397">
    <property type="term" value="P:mRNA processing"/>
    <property type="evidence" value="ECO:0007669"/>
    <property type="project" value="UniProtKB-KW"/>
</dbReference>
<evidence type="ECO:0000256" key="6">
    <source>
        <dbReference type="ARBA" id="ARBA00022737"/>
    </source>
</evidence>
<feature type="domain" description="RRM" evidence="14">
    <location>
        <begin position="103"/>
        <end position="183"/>
    </location>
</feature>
<dbReference type="InterPro" id="IPR050825">
    <property type="entry name" value="RBM42_RBP45_47-like"/>
</dbReference>
<keyword evidence="7 12" id="KW-0694">RNA-binding</keyword>
<feature type="region of interest" description="Disordered" evidence="13">
    <location>
        <begin position="1"/>
        <end position="31"/>
    </location>
</feature>
<comment type="similarity">
    <text evidence="10">Belongs to the polyadenylate-binding RBP47 family.</text>
</comment>
<dbReference type="FunFam" id="3.30.70.330:FF:000103">
    <property type="entry name" value="Polyadenylate-binding protein RBP47B"/>
    <property type="match status" value="1"/>
</dbReference>
<dbReference type="Proteomes" id="UP000712600">
    <property type="component" value="Unassembled WGS sequence"/>
</dbReference>
<keyword evidence="5" id="KW-0479">Metal-binding</keyword>
<dbReference type="Pfam" id="PF00076">
    <property type="entry name" value="RRM_1"/>
    <property type="match status" value="3"/>
</dbReference>
<dbReference type="InterPro" id="IPR012677">
    <property type="entry name" value="Nucleotide-bd_a/b_plait_sf"/>
</dbReference>
<dbReference type="PANTHER" id="PTHR47640:SF9">
    <property type="entry name" value="POLYADENYLATE-BINDING PROTEIN RBP47B"/>
    <property type="match status" value="1"/>
</dbReference>
<dbReference type="GO" id="GO:0005829">
    <property type="term" value="C:cytosol"/>
    <property type="evidence" value="ECO:0007669"/>
    <property type="project" value="TreeGrafter"/>
</dbReference>
<dbReference type="AlphaFoldDB" id="A0A8S9RY11"/>
<dbReference type="InterPro" id="IPR035979">
    <property type="entry name" value="RBD_domain_sf"/>
</dbReference>
<comment type="cofactor">
    <cofactor evidence="1">
        <name>a divalent metal cation</name>
        <dbReference type="ChEBI" id="CHEBI:60240"/>
    </cofactor>
</comment>
<name>A0A8S9RY11_BRACR</name>
<dbReference type="EMBL" id="QGKX02000088">
    <property type="protein sequence ID" value="KAF3585687.1"/>
    <property type="molecule type" value="Genomic_DNA"/>
</dbReference>
<gene>
    <name evidence="15" type="ORF">F2Q69_00031129</name>
</gene>
<dbReference type="PROSITE" id="PS50102">
    <property type="entry name" value="RRM"/>
    <property type="match status" value="3"/>
</dbReference>
<keyword evidence="8" id="KW-0539">Nucleus</keyword>
<dbReference type="InterPro" id="IPR027806">
    <property type="entry name" value="HARBI1_dom"/>
</dbReference>
<evidence type="ECO:0000256" key="7">
    <source>
        <dbReference type="ARBA" id="ARBA00022884"/>
    </source>
</evidence>
<feature type="domain" description="RRM" evidence="14">
    <location>
        <begin position="316"/>
        <end position="388"/>
    </location>
</feature>
<dbReference type="GO" id="GO:0046872">
    <property type="term" value="F:metal ion binding"/>
    <property type="evidence" value="ECO:0007669"/>
    <property type="project" value="UniProtKB-KW"/>
</dbReference>
<evidence type="ECO:0000256" key="3">
    <source>
        <dbReference type="ARBA" id="ARBA00004463"/>
    </source>
</evidence>
<comment type="subunit">
    <text evidence="11">Interacts with the poly(A) tail of mRNA in nucleus.</text>
</comment>
<dbReference type="Gene3D" id="3.30.70.330">
    <property type="match status" value="3"/>
</dbReference>
<reference evidence="15" key="1">
    <citation type="submission" date="2019-12" db="EMBL/GenBank/DDBJ databases">
        <title>Genome sequencing and annotation of Brassica cretica.</title>
        <authorList>
            <person name="Studholme D.J."/>
            <person name="Sarris P."/>
        </authorList>
    </citation>
    <scope>NUCLEOTIDE SEQUENCE</scope>
    <source>
        <strain evidence="15">PFS-109/04</strain>
        <tissue evidence="15">Leaf</tissue>
    </source>
</reference>
<evidence type="ECO:0000256" key="2">
    <source>
        <dbReference type="ARBA" id="ARBA00004123"/>
    </source>
</evidence>
<comment type="function">
    <text evidence="9">Heterogeneous nuclear ribonucleoprotein (hnRNP)-protein binding the poly(A) tail of mRNA and probably involved in some steps of pre-mRNA maturation.</text>
</comment>